<protein>
    <submittedName>
        <fullName evidence="2">Uncharacterized protein</fullName>
    </submittedName>
</protein>
<dbReference type="AlphaFoldDB" id="A0A926NLU1"/>
<name>A0A926NLU1_9BACI</name>
<evidence type="ECO:0000313" key="3">
    <source>
        <dbReference type="Proteomes" id="UP000626844"/>
    </source>
</evidence>
<keyword evidence="1" id="KW-0472">Membrane</keyword>
<dbReference type="RefSeq" id="WP_191161664.1">
    <property type="nucleotide sequence ID" value="NZ_JACXAI010000040.1"/>
</dbReference>
<dbReference type="Proteomes" id="UP000626844">
    <property type="component" value="Unassembled WGS sequence"/>
</dbReference>
<evidence type="ECO:0000313" key="2">
    <source>
        <dbReference type="EMBL" id="MBD1382963.1"/>
    </source>
</evidence>
<comment type="caution">
    <text evidence="2">The sequence shown here is derived from an EMBL/GenBank/DDBJ whole genome shotgun (WGS) entry which is preliminary data.</text>
</comment>
<reference evidence="2" key="1">
    <citation type="submission" date="2020-09" db="EMBL/GenBank/DDBJ databases">
        <title>A novel bacterium of genus Bacillus, isolated from South China Sea.</title>
        <authorList>
            <person name="Huang H."/>
            <person name="Mo K."/>
            <person name="Hu Y."/>
        </authorList>
    </citation>
    <scope>NUCLEOTIDE SEQUENCE</scope>
    <source>
        <strain evidence="2">IB182487</strain>
    </source>
</reference>
<keyword evidence="3" id="KW-1185">Reference proteome</keyword>
<dbReference type="EMBL" id="JACXAI010000040">
    <property type="protein sequence ID" value="MBD1382963.1"/>
    <property type="molecule type" value="Genomic_DNA"/>
</dbReference>
<organism evidence="2 3">
    <name type="scientific">Metabacillus arenae</name>
    <dbReference type="NCBI Taxonomy" id="2771434"/>
    <lineage>
        <taxon>Bacteria</taxon>
        <taxon>Bacillati</taxon>
        <taxon>Bacillota</taxon>
        <taxon>Bacilli</taxon>
        <taxon>Bacillales</taxon>
        <taxon>Bacillaceae</taxon>
        <taxon>Metabacillus</taxon>
    </lineage>
</organism>
<sequence length="46" mass="5180">MWYAAIVDPILLLIVLGYYKWVCKLEKRAVSKQGTNGVNQLNQKGG</sequence>
<accession>A0A926NLU1</accession>
<proteinExistence type="predicted"/>
<keyword evidence="1" id="KW-1133">Transmembrane helix</keyword>
<gene>
    <name evidence="2" type="ORF">IC621_22440</name>
</gene>
<evidence type="ECO:0000256" key="1">
    <source>
        <dbReference type="SAM" id="Phobius"/>
    </source>
</evidence>
<feature type="transmembrane region" description="Helical" evidence="1">
    <location>
        <begin position="6"/>
        <end position="23"/>
    </location>
</feature>
<keyword evidence="1" id="KW-0812">Transmembrane</keyword>